<evidence type="ECO:0000313" key="2">
    <source>
        <dbReference type="EMBL" id="MBU5439395.1"/>
    </source>
</evidence>
<reference evidence="2 3" key="1">
    <citation type="submission" date="2021-06" db="EMBL/GenBank/DDBJ databases">
        <authorList>
            <person name="Sun Q."/>
            <person name="Li D."/>
        </authorList>
    </citation>
    <scope>NUCLEOTIDE SEQUENCE [LARGE SCALE GENOMIC DNA]</scope>
    <source>
        <strain evidence="2 3">MSJ-40</strain>
    </source>
</reference>
<accession>A0ABS6E8Z2</accession>
<evidence type="ECO:0000313" key="3">
    <source>
        <dbReference type="Proteomes" id="UP000749471"/>
    </source>
</evidence>
<keyword evidence="1" id="KW-0175">Coiled coil</keyword>
<organism evidence="2 3">
    <name type="scientific">Tissierella simiarum</name>
    <dbReference type="NCBI Taxonomy" id="2841534"/>
    <lineage>
        <taxon>Bacteria</taxon>
        <taxon>Bacillati</taxon>
        <taxon>Bacillota</taxon>
        <taxon>Tissierellia</taxon>
        <taxon>Tissierellales</taxon>
        <taxon>Tissierellaceae</taxon>
        <taxon>Tissierella</taxon>
    </lineage>
</organism>
<dbReference type="Proteomes" id="UP000749471">
    <property type="component" value="Unassembled WGS sequence"/>
</dbReference>
<name>A0ABS6E8Z2_9FIRM</name>
<evidence type="ECO:0000256" key="1">
    <source>
        <dbReference type="SAM" id="Coils"/>
    </source>
</evidence>
<protein>
    <submittedName>
        <fullName evidence="2">Uncharacterized protein</fullName>
    </submittedName>
</protein>
<proteinExistence type="predicted"/>
<feature type="coiled-coil region" evidence="1">
    <location>
        <begin position="19"/>
        <end position="91"/>
    </location>
</feature>
<dbReference type="RefSeq" id="WP_216521101.1">
    <property type="nucleotide sequence ID" value="NZ_JAHLPM010000014.1"/>
</dbReference>
<gene>
    <name evidence="2" type="ORF">KQI42_15355</name>
</gene>
<dbReference type="EMBL" id="JAHLPM010000014">
    <property type="protein sequence ID" value="MBU5439395.1"/>
    <property type="molecule type" value="Genomic_DNA"/>
</dbReference>
<comment type="caution">
    <text evidence="2">The sequence shown here is derived from an EMBL/GenBank/DDBJ whole genome shotgun (WGS) entry which is preliminary data.</text>
</comment>
<sequence length="105" mass="12628">MEDVIKKIVNIDKETIKIKEKTEEIINNKEKELKEVLQNLEKEHLEEGKLEGDKKYKEIIEIGKKETEELRKEEEKTLKNIDNLYKGKKDELIEELFHSLFKDKE</sequence>
<keyword evidence="3" id="KW-1185">Reference proteome</keyword>